<dbReference type="InterPro" id="IPR052894">
    <property type="entry name" value="AsmA-related"/>
</dbReference>
<keyword evidence="2" id="KW-1133">Transmembrane helix</keyword>
<dbReference type="EMBL" id="CP151919">
    <property type="protein sequence ID" value="XAD54720.1"/>
    <property type="molecule type" value="Genomic_DNA"/>
</dbReference>
<sequence length="590" mass="62555">MFNSTRGLKAGVFCLVVVLAFTVCVVGPWALTKWAESRFTRSLGEPVRIERVSFNPFTATAAFSTLRIGDSDTPMISVDSGEVVFSWSTLWHAGIHISAVRLDSPRLHLISPPSGPLNLATLGSRSSSSDTASHDGASLTIDRIEASHGRIDWQDRRVSGEPSLAATEVSVTLNGYQRSGDSPMQGQASGKLGGGQVDLEGRFGIMPLTGDLAVTAQRLAASTIDPWLTAAMPARIDEGRVDLDGQLRFGAAASASVAYRGQVTLEGLSTVGQQDQPLFSLDRGVFEGVDYATGDHLVVDSSHLAAPTLTALIGDDGRFNLAASFAGGQDSHSTANPNDDERESGTHASQREGGDAGAAPRGDDSSNQGESGGGEKAQAKGPAVALHRLEVEGGTFDFEDRRMSPTVSLDVGELNGQLTRFDTRSDEPAHYRFDGRESDGTPVVIEGSASLGDAPSGRMRLTTQHLALSLFAPYIQRFAGYRIEQGTADLELNYRLQGGTLTAQNHIILKQLDLGKEIDEDATSLPLKNLIGLLQAETGVINLDIPIETTIDGNTQVDMSKVVWQALTESLSNIVTSPIDSLQALIGSDG</sequence>
<gene>
    <name evidence="3" type="ORF">AAGT95_01740</name>
</gene>
<protein>
    <submittedName>
        <fullName evidence="3">DUF748 domain-containing protein</fullName>
    </submittedName>
</protein>
<proteinExistence type="predicted"/>
<evidence type="ECO:0000313" key="4">
    <source>
        <dbReference type="Proteomes" id="UP001453229"/>
    </source>
</evidence>
<feature type="compositionally biased region" description="Basic and acidic residues" evidence="1">
    <location>
        <begin position="343"/>
        <end position="354"/>
    </location>
</feature>
<organism evidence="3 4">
    <name type="scientific">Salinicola lusitanus</name>
    <dbReference type="NCBI Taxonomy" id="1949085"/>
    <lineage>
        <taxon>Bacteria</taxon>
        <taxon>Pseudomonadati</taxon>
        <taxon>Pseudomonadota</taxon>
        <taxon>Gammaproteobacteria</taxon>
        <taxon>Oceanospirillales</taxon>
        <taxon>Halomonadaceae</taxon>
        <taxon>Salinicola</taxon>
    </lineage>
</organism>
<keyword evidence="4" id="KW-1185">Reference proteome</keyword>
<feature type="region of interest" description="Disordered" evidence="1">
    <location>
        <begin position="324"/>
        <end position="384"/>
    </location>
</feature>
<dbReference type="PANTHER" id="PTHR30441:SF8">
    <property type="entry name" value="DUF748 DOMAIN-CONTAINING PROTEIN"/>
    <property type="match status" value="1"/>
</dbReference>
<dbReference type="RefSeq" id="WP_110707850.1">
    <property type="nucleotide sequence ID" value="NZ_CP151919.1"/>
</dbReference>
<evidence type="ECO:0000256" key="2">
    <source>
        <dbReference type="SAM" id="Phobius"/>
    </source>
</evidence>
<evidence type="ECO:0000313" key="3">
    <source>
        <dbReference type="EMBL" id="XAD54720.1"/>
    </source>
</evidence>
<name>A0ABZ3CUG0_9GAMM</name>
<keyword evidence="2" id="KW-0812">Transmembrane</keyword>
<dbReference type="InterPro" id="IPR008023">
    <property type="entry name" value="DUF748"/>
</dbReference>
<accession>A0ABZ3CUG0</accession>
<reference evidence="3 4" key="1">
    <citation type="submission" date="2024-04" db="EMBL/GenBank/DDBJ databases">
        <title>Salinicola lusitanus LLJ914,a marine bacterium isolated from the Okinawa Trough.</title>
        <authorList>
            <person name="Li J."/>
        </authorList>
    </citation>
    <scope>NUCLEOTIDE SEQUENCE [LARGE SCALE GENOMIC DNA]</scope>
    <source>
        <strain evidence="3 4">LLJ914</strain>
    </source>
</reference>
<dbReference type="Pfam" id="PF05359">
    <property type="entry name" value="DUF748"/>
    <property type="match status" value="1"/>
</dbReference>
<dbReference type="PANTHER" id="PTHR30441">
    <property type="entry name" value="DUF748 DOMAIN-CONTAINING PROTEIN"/>
    <property type="match status" value="1"/>
</dbReference>
<keyword evidence="2" id="KW-0472">Membrane</keyword>
<feature type="transmembrane region" description="Helical" evidence="2">
    <location>
        <begin position="12"/>
        <end position="31"/>
    </location>
</feature>
<evidence type="ECO:0000256" key="1">
    <source>
        <dbReference type="SAM" id="MobiDB-lite"/>
    </source>
</evidence>
<dbReference type="Proteomes" id="UP001453229">
    <property type="component" value="Chromosome"/>
</dbReference>